<gene>
    <name evidence="13" type="ORF">C8046_11040</name>
</gene>
<evidence type="ECO:0000256" key="9">
    <source>
        <dbReference type="ARBA" id="ARBA00023284"/>
    </source>
</evidence>
<feature type="domain" description="Vitamin K epoxide reductase" evidence="12">
    <location>
        <begin position="27"/>
        <end position="168"/>
    </location>
</feature>
<accession>A0A2U1ZVY5</accession>
<comment type="similarity">
    <text evidence="2">Belongs to the VKOR family.</text>
</comment>
<evidence type="ECO:0000256" key="2">
    <source>
        <dbReference type="ARBA" id="ARBA00006214"/>
    </source>
</evidence>
<evidence type="ECO:0000256" key="10">
    <source>
        <dbReference type="SAM" id="MobiDB-lite"/>
    </source>
</evidence>
<evidence type="ECO:0000259" key="12">
    <source>
        <dbReference type="SMART" id="SM00756"/>
    </source>
</evidence>
<protein>
    <submittedName>
        <fullName evidence="13">Vitamin K epoxide reductase</fullName>
    </submittedName>
</protein>
<dbReference type="RefSeq" id="WP_109229484.1">
    <property type="nucleotide sequence ID" value="NZ_PYHR01000002.1"/>
</dbReference>
<feature type="region of interest" description="Disordered" evidence="10">
    <location>
        <begin position="1"/>
        <end position="23"/>
    </location>
</feature>
<keyword evidence="4" id="KW-0874">Quinone</keyword>
<dbReference type="OrthoDB" id="9783799at2"/>
<reference evidence="13 14" key="1">
    <citation type="submission" date="2018-03" db="EMBL/GenBank/DDBJ databases">
        <title>Genome assembly of novel Miniimonas species PCH200.</title>
        <authorList>
            <person name="Thakur V."/>
            <person name="Kumar V."/>
            <person name="Singh D."/>
        </authorList>
    </citation>
    <scope>NUCLEOTIDE SEQUENCE [LARGE SCALE GENOMIC DNA]</scope>
    <source>
        <strain evidence="13 14">PCH200</strain>
    </source>
</reference>
<dbReference type="GO" id="GO:0016020">
    <property type="term" value="C:membrane"/>
    <property type="evidence" value="ECO:0007669"/>
    <property type="project" value="UniProtKB-SubCell"/>
</dbReference>
<keyword evidence="6" id="KW-0560">Oxidoreductase</keyword>
<keyword evidence="14" id="KW-1185">Reference proteome</keyword>
<evidence type="ECO:0000256" key="1">
    <source>
        <dbReference type="ARBA" id="ARBA00004141"/>
    </source>
</evidence>
<sequence length="219" mass="23166">MTTAERATPDTAAGLEPASAPESGATPRRFAIAVLVLGSIGLVASFALMLERLAVLADDSYVPSCSFNALVSCTEAMSSPQGALFGFPNPLLGVLGFPVVIATGAALLAGARMARWYWVGLQVGVTLALVFIHFLIFTSLYRLGALCPYCMVVWAVTIPLFVMVTQRNLRLLPSDASSGAARAGRWLQAYQAPVLAAWFLVIGALAVVQLWDAIFALFA</sequence>
<dbReference type="InterPro" id="IPR041714">
    <property type="entry name" value="VKOR_Actinobacteria"/>
</dbReference>
<evidence type="ECO:0000256" key="6">
    <source>
        <dbReference type="ARBA" id="ARBA00023002"/>
    </source>
</evidence>
<evidence type="ECO:0000256" key="7">
    <source>
        <dbReference type="ARBA" id="ARBA00023136"/>
    </source>
</evidence>
<name>A0A2U1ZVY5_9MICO</name>
<dbReference type="InterPro" id="IPR038354">
    <property type="entry name" value="VKOR_sf"/>
</dbReference>
<evidence type="ECO:0000256" key="11">
    <source>
        <dbReference type="SAM" id="Phobius"/>
    </source>
</evidence>
<dbReference type="SMART" id="SM00756">
    <property type="entry name" value="VKc"/>
    <property type="match status" value="1"/>
</dbReference>
<dbReference type="AlphaFoldDB" id="A0A2U1ZVY5"/>
<feature type="transmembrane region" description="Helical" evidence="11">
    <location>
        <begin position="91"/>
        <end position="109"/>
    </location>
</feature>
<comment type="subcellular location">
    <subcellularLocation>
        <location evidence="1">Membrane</location>
        <topology evidence="1">Multi-pass membrane protein</topology>
    </subcellularLocation>
</comment>
<evidence type="ECO:0000313" key="14">
    <source>
        <dbReference type="Proteomes" id="UP000245166"/>
    </source>
</evidence>
<feature type="transmembrane region" description="Helical" evidence="11">
    <location>
        <begin position="30"/>
        <end position="50"/>
    </location>
</feature>
<keyword evidence="5 11" id="KW-1133">Transmembrane helix</keyword>
<proteinExistence type="inferred from homology"/>
<organism evidence="13 14">
    <name type="scientific">Serinibacter arcticus</name>
    <dbReference type="NCBI Taxonomy" id="1655435"/>
    <lineage>
        <taxon>Bacteria</taxon>
        <taxon>Bacillati</taxon>
        <taxon>Actinomycetota</taxon>
        <taxon>Actinomycetes</taxon>
        <taxon>Micrococcales</taxon>
        <taxon>Beutenbergiaceae</taxon>
        <taxon>Serinibacter</taxon>
    </lineage>
</organism>
<dbReference type="Pfam" id="PF07884">
    <property type="entry name" value="VKOR"/>
    <property type="match status" value="1"/>
</dbReference>
<evidence type="ECO:0000313" key="13">
    <source>
        <dbReference type="EMBL" id="PWD51103.1"/>
    </source>
</evidence>
<feature type="transmembrane region" description="Helical" evidence="11">
    <location>
        <begin position="195"/>
        <end position="218"/>
    </location>
</feature>
<evidence type="ECO:0000256" key="3">
    <source>
        <dbReference type="ARBA" id="ARBA00022692"/>
    </source>
</evidence>
<feature type="transmembrane region" description="Helical" evidence="11">
    <location>
        <begin position="116"/>
        <end position="137"/>
    </location>
</feature>
<keyword evidence="8" id="KW-1015">Disulfide bond</keyword>
<evidence type="ECO:0000256" key="4">
    <source>
        <dbReference type="ARBA" id="ARBA00022719"/>
    </source>
</evidence>
<dbReference type="Proteomes" id="UP000245166">
    <property type="component" value="Unassembled WGS sequence"/>
</dbReference>
<dbReference type="CDD" id="cd12922">
    <property type="entry name" value="VKOR_5"/>
    <property type="match status" value="1"/>
</dbReference>
<dbReference type="EMBL" id="PYHR01000002">
    <property type="protein sequence ID" value="PWD51103.1"/>
    <property type="molecule type" value="Genomic_DNA"/>
</dbReference>
<dbReference type="GO" id="GO:0016491">
    <property type="term" value="F:oxidoreductase activity"/>
    <property type="evidence" value="ECO:0007669"/>
    <property type="project" value="UniProtKB-KW"/>
</dbReference>
<keyword evidence="7 11" id="KW-0472">Membrane</keyword>
<evidence type="ECO:0000256" key="8">
    <source>
        <dbReference type="ARBA" id="ARBA00023157"/>
    </source>
</evidence>
<keyword evidence="9" id="KW-0676">Redox-active center</keyword>
<evidence type="ECO:0000256" key="5">
    <source>
        <dbReference type="ARBA" id="ARBA00022989"/>
    </source>
</evidence>
<keyword evidence="3 11" id="KW-0812">Transmembrane</keyword>
<dbReference type="GO" id="GO:0048038">
    <property type="term" value="F:quinone binding"/>
    <property type="evidence" value="ECO:0007669"/>
    <property type="project" value="UniProtKB-KW"/>
</dbReference>
<comment type="caution">
    <text evidence="13">The sequence shown here is derived from an EMBL/GenBank/DDBJ whole genome shotgun (WGS) entry which is preliminary data.</text>
</comment>
<feature type="transmembrane region" description="Helical" evidence="11">
    <location>
        <begin position="143"/>
        <end position="164"/>
    </location>
</feature>
<dbReference type="InterPro" id="IPR012932">
    <property type="entry name" value="VKOR"/>
</dbReference>
<dbReference type="Gene3D" id="1.20.1440.130">
    <property type="entry name" value="VKOR domain"/>
    <property type="match status" value="1"/>
</dbReference>